<dbReference type="Pfam" id="PF17248">
    <property type="entry name" value="DUF5317"/>
    <property type="match status" value="1"/>
</dbReference>
<evidence type="ECO:0000313" key="2">
    <source>
        <dbReference type="EMBL" id="OGN09283.1"/>
    </source>
</evidence>
<name>A0A1F8F804_9BACT</name>
<keyword evidence="1" id="KW-1133">Transmembrane helix</keyword>
<dbReference type="InterPro" id="IPR035168">
    <property type="entry name" value="DUF5317"/>
</dbReference>
<dbReference type="AlphaFoldDB" id="A0A1F8F804"/>
<protein>
    <submittedName>
        <fullName evidence="2">Uncharacterized protein</fullName>
    </submittedName>
</protein>
<reference evidence="2 3" key="1">
    <citation type="journal article" date="2016" name="Nat. Commun.">
        <title>Thousands of microbial genomes shed light on interconnected biogeochemical processes in an aquifer system.</title>
        <authorList>
            <person name="Anantharaman K."/>
            <person name="Brown C.T."/>
            <person name="Hug L.A."/>
            <person name="Sharon I."/>
            <person name="Castelle C.J."/>
            <person name="Probst A.J."/>
            <person name="Thomas B.C."/>
            <person name="Singh A."/>
            <person name="Wilkins M.J."/>
            <person name="Karaoz U."/>
            <person name="Brodie E.L."/>
            <person name="Williams K.H."/>
            <person name="Hubbard S.S."/>
            <person name="Banfield J.F."/>
        </authorList>
    </citation>
    <scope>NUCLEOTIDE SEQUENCE [LARGE SCALE GENOMIC DNA]</scope>
</reference>
<feature type="transmembrane region" description="Helical" evidence="1">
    <location>
        <begin position="12"/>
        <end position="30"/>
    </location>
</feature>
<keyword evidence="1" id="KW-0812">Transmembrane</keyword>
<organism evidence="2 3">
    <name type="scientific">Candidatus Yanofskybacteria bacterium RIFCSPHIGHO2_02_FULL_39_10</name>
    <dbReference type="NCBI Taxonomy" id="1802674"/>
    <lineage>
        <taxon>Bacteria</taxon>
        <taxon>Candidatus Yanofskyibacteriota</taxon>
    </lineage>
</organism>
<gene>
    <name evidence="2" type="ORF">A3C61_02850</name>
</gene>
<proteinExistence type="predicted"/>
<evidence type="ECO:0000313" key="3">
    <source>
        <dbReference type="Proteomes" id="UP000178908"/>
    </source>
</evidence>
<evidence type="ECO:0000256" key="1">
    <source>
        <dbReference type="SAM" id="Phobius"/>
    </source>
</evidence>
<dbReference type="EMBL" id="MGJO01000026">
    <property type="protein sequence ID" value="OGN09283.1"/>
    <property type="molecule type" value="Genomic_DNA"/>
</dbReference>
<feature type="transmembrane region" description="Helical" evidence="1">
    <location>
        <begin position="93"/>
        <end position="114"/>
    </location>
</feature>
<dbReference type="Proteomes" id="UP000178908">
    <property type="component" value="Unassembled WGS sequence"/>
</dbReference>
<keyword evidence="1" id="KW-0472">Membrane</keyword>
<accession>A0A1F8F804</accession>
<sequence>MIKLYSLDPRNVGLLINIIGALFNTIVIIANKGLMPVDIRAVQRALNLSELGAKTELDIICKIRRQHTIMTDSTKLNILGDKYGSKVCSVGDILIIGGIILAGLQLILFLILGIA</sequence>
<comment type="caution">
    <text evidence="2">The sequence shown here is derived from an EMBL/GenBank/DDBJ whole genome shotgun (WGS) entry which is preliminary data.</text>
</comment>